<reference evidence="2 3" key="1">
    <citation type="submission" date="2018-09" db="EMBL/GenBank/DDBJ databases">
        <title>Comparative Genomic Analysis of Eight Novel Haloalkaliphilic Bacteriophages from Lake Elmenteita, Kenya.</title>
        <authorList>
            <person name="Akhwale J.K."/>
        </authorList>
    </citation>
    <scope>NUCLEOTIDE SEQUENCE [LARGE SCALE GENOMIC DNA]</scope>
</reference>
<sequence length="57" mass="6929">MKRMEYRIGKYKFVSMGDGIIFVFFGSGFIDSYREHMKFDFEKSCKQYYMNLLTTDK</sequence>
<dbReference type="EMBL" id="MH884508">
    <property type="protein sequence ID" value="AYP68194.1"/>
    <property type="molecule type" value="Genomic_DNA"/>
</dbReference>
<gene>
    <name evidence="2" type="ORF">vBBcoS136_00062</name>
</gene>
<dbReference type="Proteomes" id="UP000274199">
    <property type="component" value="Segment"/>
</dbReference>
<evidence type="ECO:0000313" key="3">
    <source>
        <dbReference type="Proteomes" id="UP000274199"/>
    </source>
</evidence>
<keyword evidence="1" id="KW-0472">Membrane</keyword>
<keyword evidence="1" id="KW-0812">Transmembrane</keyword>
<keyword evidence="1" id="KW-1133">Transmembrane helix</keyword>
<feature type="transmembrane region" description="Helical" evidence="1">
    <location>
        <begin position="12"/>
        <end position="30"/>
    </location>
</feature>
<evidence type="ECO:0000256" key="1">
    <source>
        <dbReference type="SAM" id="Phobius"/>
    </source>
</evidence>
<evidence type="ECO:0000313" key="2">
    <source>
        <dbReference type="EMBL" id="AYP68194.1"/>
    </source>
</evidence>
<organism evidence="2 3">
    <name type="scientific">Bacillus phage vB_BcoS-136</name>
    <dbReference type="NCBI Taxonomy" id="2419619"/>
    <lineage>
        <taxon>Viruses</taxon>
        <taxon>Duplodnaviria</taxon>
        <taxon>Heunggongvirae</taxon>
        <taxon>Uroviricota</taxon>
        <taxon>Caudoviricetes</taxon>
        <taxon>Heleneionescovirinae</taxon>
        <taxon>Kenyattavirus</taxon>
        <taxon>Kenyattavirus kv136</taxon>
    </lineage>
</organism>
<protein>
    <submittedName>
        <fullName evidence="2">Uncharacterized protein</fullName>
    </submittedName>
</protein>
<accession>A0A3G3BVE8</accession>
<keyword evidence="3" id="KW-1185">Reference proteome</keyword>
<proteinExistence type="predicted"/>
<name>A0A3G3BVE8_9CAUD</name>